<dbReference type="SUPFAM" id="SSF53474">
    <property type="entry name" value="alpha/beta-Hydrolases"/>
    <property type="match status" value="1"/>
</dbReference>
<sequence>MALNRYQRQKITQSVRTVKQSETSIRQLLFFFGFFLTLPLQAAKVDSLDVPSAVMKKNLRAVVVLPDSYASSARNKTTYPVLYLLHGGYGHFNDWITKTPDKTLIHRLADQYNLIIVMPEGEVFSYYLDSPVVKDSHFETYLTKEVIDKIDNTYRTVRTPKGRVITGLSMGGYGALYLATRHPDLYCAAGSMSGALNLDMNTWKLPPDAFKNIRAEFEKILGPFSQSPDGWAAYSVVGMADKMKTNGLKLVIECGVDDFLIEPNRELHRRLVFNQTPHDYSERPGGHSWEFWQNALPYQVLFFSKVLNEN</sequence>
<dbReference type="InterPro" id="IPR050583">
    <property type="entry name" value="Mycobacterial_A85_antigen"/>
</dbReference>
<dbReference type="PANTHER" id="PTHR48098:SF1">
    <property type="entry name" value="DIACYLGLYCEROL ACYLTRANSFERASE_MYCOLYLTRANSFERASE AG85A"/>
    <property type="match status" value="1"/>
</dbReference>
<gene>
    <name evidence="1" type="ORF">ACFS25_20520</name>
</gene>
<comment type="caution">
    <text evidence="1">The sequence shown here is derived from an EMBL/GenBank/DDBJ whole genome shotgun (WGS) entry which is preliminary data.</text>
</comment>
<accession>A0ABW6ANI0</accession>
<protein>
    <submittedName>
        <fullName evidence="1">Alpha/beta hydrolase</fullName>
    </submittedName>
</protein>
<dbReference type="Proteomes" id="UP001597512">
    <property type="component" value="Unassembled WGS sequence"/>
</dbReference>
<dbReference type="EMBL" id="JBHUOM010000023">
    <property type="protein sequence ID" value="MFD2936179.1"/>
    <property type="molecule type" value="Genomic_DNA"/>
</dbReference>
<name>A0ABW6ANI0_9BACT</name>
<proteinExistence type="predicted"/>
<keyword evidence="2" id="KW-1185">Reference proteome</keyword>
<organism evidence="1 2">
    <name type="scientific">Spirosoma flavum</name>
    <dbReference type="NCBI Taxonomy" id="2048557"/>
    <lineage>
        <taxon>Bacteria</taxon>
        <taxon>Pseudomonadati</taxon>
        <taxon>Bacteroidota</taxon>
        <taxon>Cytophagia</taxon>
        <taxon>Cytophagales</taxon>
        <taxon>Cytophagaceae</taxon>
        <taxon>Spirosoma</taxon>
    </lineage>
</organism>
<evidence type="ECO:0000313" key="1">
    <source>
        <dbReference type="EMBL" id="MFD2936179.1"/>
    </source>
</evidence>
<dbReference type="Pfam" id="PF00756">
    <property type="entry name" value="Esterase"/>
    <property type="match status" value="1"/>
</dbReference>
<reference evidence="2" key="1">
    <citation type="journal article" date="2019" name="Int. J. Syst. Evol. Microbiol.">
        <title>The Global Catalogue of Microorganisms (GCM) 10K type strain sequencing project: providing services to taxonomists for standard genome sequencing and annotation.</title>
        <authorList>
            <consortium name="The Broad Institute Genomics Platform"/>
            <consortium name="The Broad Institute Genome Sequencing Center for Infectious Disease"/>
            <person name="Wu L."/>
            <person name="Ma J."/>
        </authorList>
    </citation>
    <scope>NUCLEOTIDE SEQUENCE [LARGE SCALE GENOMIC DNA]</scope>
    <source>
        <strain evidence="2">KCTC 52490</strain>
    </source>
</reference>
<dbReference type="InterPro" id="IPR029058">
    <property type="entry name" value="AB_hydrolase_fold"/>
</dbReference>
<evidence type="ECO:0000313" key="2">
    <source>
        <dbReference type="Proteomes" id="UP001597512"/>
    </source>
</evidence>
<keyword evidence="1" id="KW-0378">Hydrolase</keyword>
<dbReference type="PANTHER" id="PTHR48098">
    <property type="entry name" value="ENTEROCHELIN ESTERASE-RELATED"/>
    <property type="match status" value="1"/>
</dbReference>
<dbReference type="GO" id="GO:0016787">
    <property type="term" value="F:hydrolase activity"/>
    <property type="evidence" value="ECO:0007669"/>
    <property type="project" value="UniProtKB-KW"/>
</dbReference>
<dbReference type="Gene3D" id="3.40.50.1820">
    <property type="entry name" value="alpha/beta hydrolase"/>
    <property type="match status" value="1"/>
</dbReference>
<dbReference type="InterPro" id="IPR000801">
    <property type="entry name" value="Esterase-like"/>
</dbReference>